<proteinExistence type="predicted"/>
<reference evidence="2 3" key="1">
    <citation type="submission" date="2019-05" db="EMBL/GenBank/DDBJ databases">
        <title>Another draft genome of Portunus trituberculatus and its Hox gene families provides insights of decapod evolution.</title>
        <authorList>
            <person name="Jeong J.-H."/>
            <person name="Song I."/>
            <person name="Kim S."/>
            <person name="Choi T."/>
            <person name="Kim D."/>
            <person name="Ryu S."/>
            <person name="Kim W."/>
        </authorList>
    </citation>
    <scope>NUCLEOTIDE SEQUENCE [LARGE SCALE GENOMIC DNA]</scope>
    <source>
        <tissue evidence="2">Muscle</tissue>
    </source>
</reference>
<dbReference type="Proteomes" id="UP000324222">
    <property type="component" value="Unassembled WGS sequence"/>
</dbReference>
<dbReference type="EMBL" id="VSRR010003064">
    <property type="protein sequence ID" value="MPC34491.1"/>
    <property type="molecule type" value="Genomic_DNA"/>
</dbReference>
<dbReference type="AlphaFoldDB" id="A0A5B7EJA5"/>
<organism evidence="2 3">
    <name type="scientific">Portunus trituberculatus</name>
    <name type="common">Swimming crab</name>
    <name type="synonym">Neptunus trituberculatus</name>
    <dbReference type="NCBI Taxonomy" id="210409"/>
    <lineage>
        <taxon>Eukaryota</taxon>
        <taxon>Metazoa</taxon>
        <taxon>Ecdysozoa</taxon>
        <taxon>Arthropoda</taxon>
        <taxon>Crustacea</taxon>
        <taxon>Multicrustacea</taxon>
        <taxon>Malacostraca</taxon>
        <taxon>Eumalacostraca</taxon>
        <taxon>Eucarida</taxon>
        <taxon>Decapoda</taxon>
        <taxon>Pleocyemata</taxon>
        <taxon>Brachyura</taxon>
        <taxon>Eubrachyura</taxon>
        <taxon>Portunoidea</taxon>
        <taxon>Portunidae</taxon>
        <taxon>Portuninae</taxon>
        <taxon>Portunus</taxon>
    </lineage>
</organism>
<accession>A0A5B7EJA5</accession>
<evidence type="ECO:0000256" key="1">
    <source>
        <dbReference type="SAM" id="MobiDB-lite"/>
    </source>
</evidence>
<name>A0A5B7EJA5_PORTR</name>
<sequence>MIHDTGDGDDEEENGDGKDEIRVIDGILGVLENCEAAARKCFRIRAHHSSNHPTYISNHITSLHTLQSYYFTFLPLIHNLHEPTLAFLLDEDRWLMTVREASTRETRGTDDQPQTPQTN</sequence>
<protein>
    <submittedName>
        <fullName evidence="2">Uncharacterized protein</fullName>
    </submittedName>
</protein>
<evidence type="ECO:0000313" key="3">
    <source>
        <dbReference type="Proteomes" id="UP000324222"/>
    </source>
</evidence>
<feature type="region of interest" description="Disordered" evidence="1">
    <location>
        <begin position="100"/>
        <end position="119"/>
    </location>
</feature>
<feature type="compositionally biased region" description="Basic and acidic residues" evidence="1">
    <location>
        <begin position="101"/>
        <end position="110"/>
    </location>
</feature>
<evidence type="ECO:0000313" key="2">
    <source>
        <dbReference type="EMBL" id="MPC34491.1"/>
    </source>
</evidence>
<gene>
    <name evidence="2" type="ORF">E2C01_027883</name>
</gene>
<comment type="caution">
    <text evidence="2">The sequence shown here is derived from an EMBL/GenBank/DDBJ whole genome shotgun (WGS) entry which is preliminary data.</text>
</comment>
<keyword evidence="3" id="KW-1185">Reference proteome</keyword>